<protein>
    <submittedName>
        <fullName evidence="4">DUF58 domain-containing protein</fullName>
    </submittedName>
</protein>
<dbReference type="PANTHER" id="PTHR34351:SF1">
    <property type="entry name" value="SLR1927 PROTEIN"/>
    <property type="match status" value="1"/>
</dbReference>
<gene>
    <name evidence="4" type="ORF">GCM10022381_41470</name>
</gene>
<sequence length="450" mass="48608">MSFETESRISRTTPSDNTSTHTRYSTTRSHTLIEAVVWWVRAWRAVRSRTVGAVRWVGETVTPAGWVVVASVALLPVGLVFGWAEFIVAGSVGVALLLIALPFLLGSRAYAVEFALPVDRVVAGGEVTGTLKVTNISSTLELPGRIDVPIGQGLSDVHVPLMRAGAVHEELVAVPAYHRGVIDVGPVTTVRTDPLGVLKREVAWADIHRLFVHPVTVPIPSTSAGFVRDLEGNPTSDIVDSDMSFHAIREYAPGDGQRNIHWKSTAKTGKLMVRQFEESRRSRLAVALSLRADEYASPEEFEMAVSAVGSLGIRAIRDGRDVAAFSSDEIPEFTRGSMRSIRTLNVISTRTLLDDLSAIAQSPTAMRIEDVCQFASQVIPDISIAFVICGSTMTASRIHSLSLKFAPSVSIVAVLCDPTAEPRYRDLAGTGVLSIAVLDDFRSLLARKAG</sequence>
<evidence type="ECO:0000313" key="5">
    <source>
        <dbReference type="Proteomes" id="UP001501803"/>
    </source>
</evidence>
<organism evidence="4 5">
    <name type="scientific">Leifsonia kafniensis</name>
    <dbReference type="NCBI Taxonomy" id="475957"/>
    <lineage>
        <taxon>Bacteria</taxon>
        <taxon>Bacillati</taxon>
        <taxon>Actinomycetota</taxon>
        <taxon>Actinomycetes</taxon>
        <taxon>Micrococcales</taxon>
        <taxon>Microbacteriaceae</taxon>
        <taxon>Leifsonia</taxon>
    </lineage>
</organism>
<feature type="transmembrane region" description="Helical" evidence="2">
    <location>
        <begin position="86"/>
        <end position="105"/>
    </location>
</feature>
<accession>A0ABP7L7G2</accession>
<keyword evidence="5" id="KW-1185">Reference proteome</keyword>
<comment type="caution">
    <text evidence="4">The sequence shown here is derived from an EMBL/GenBank/DDBJ whole genome shotgun (WGS) entry which is preliminary data.</text>
</comment>
<feature type="region of interest" description="Disordered" evidence="1">
    <location>
        <begin position="1"/>
        <end position="23"/>
    </location>
</feature>
<keyword evidence="2" id="KW-0812">Transmembrane</keyword>
<feature type="transmembrane region" description="Helical" evidence="2">
    <location>
        <begin position="64"/>
        <end position="81"/>
    </location>
</feature>
<dbReference type="Proteomes" id="UP001501803">
    <property type="component" value="Unassembled WGS sequence"/>
</dbReference>
<keyword evidence="2" id="KW-1133">Transmembrane helix</keyword>
<dbReference type="EMBL" id="BAABCN010000018">
    <property type="protein sequence ID" value="GAA3895653.1"/>
    <property type="molecule type" value="Genomic_DNA"/>
</dbReference>
<evidence type="ECO:0000256" key="2">
    <source>
        <dbReference type="SAM" id="Phobius"/>
    </source>
</evidence>
<reference evidence="5" key="1">
    <citation type="journal article" date="2019" name="Int. J. Syst. Evol. Microbiol.">
        <title>The Global Catalogue of Microorganisms (GCM) 10K type strain sequencing project: providing services to taxonomists for standard genome sequencing and annotation.</title>
        <authorList>
            <consortium name="The Broad Institute Genomics Platform"/>
            <consortium name="The Broad Institute Genome Sequencing Center for Infectious Disease"/>
            <person name="Wu L."/>
            <person name="Ma J."/>
        </authorList>
    </citation>
    <scope>NUCLEOTIDE SEQUENCE [LARGE SCALE GENOMIC DNA]</scope>
    <source>
        <strain evidence="5">JCM 17021</strain>
    </source>
</reference>
<name>A0ABP7L7G2_9MICO</name>
<proteinExistence type="predicted"/>
<evidence type="ECO:0000313" key="4">
    <source>
        <dbReference type="EMBL" id="GAA3895653.1"/>
    </source>
</evidence>
<dbReference type="InterPro" id="IPR002881">
    <property type="entry name" value="DUF58"/>
</dbReference>
<dbReference type="RefSeq" id="WP_345069834.1">
    <property type="nucleotide sequence ID" value="NZ_BAABCN010000018.1"/>
</dbReference>
<evidence type="ECO:0000256" key="1">
    <source>
        <dbReference type="SAM" id="MobiDB-lite"/>
    </source>
</evidence>
<evidence type="ECO:0000259" key="3">
    <source>
        <dbReference type="Pfam" id="PF01882"/>
    </source>
</evidence>
<keyword evidence="2" id="KW-0472">Membrane</keyword>
<dbReference type="Pfam" id="PF01882">
    <property type="entry name" value="DUF58"/>
    <property type="match status" value="1"/>
</dbReference>
<feature type="domain" description="DUF58" evidence="3">
    <location>
        <begin position="248"/>
        <end position="329"/>
    </location>
</feature>
<dbReference type="PANTHER" id="PTHR34351">
    <property type="entry name" value="SLR1927 PROTEIN-RELATED"/>
    <property type="match status" value="1"/>
</dbReference>